<feature type="transmembrane region" description="Helical" evidence="5">
    <location>
        <begin position="101"/>
        <end position="120"/>
    </location>
</feature>
<dbReference type="GO" id="GO:0005840">
    <property type="term" value="C:ribosome"/>
    <property type="evidence" value="ECO:0007669"/>
    <property type="project" value="UniProtKB-KW"/>
</dbReference>
<organism evidence="6 7">
    <name type="scientific">Candidatus Nasuia deltocephalincola</name>
    <dbReference type="NCBI Taxonomy" id="1160784"/>
    <lineage>
        <taxon>Bacteria</taxon>
        <taxon>Pseudomonadati</taxon>
        <taxon>Pseudomonadota</taxon>
        <taxon>Betaproteobacteria</taxon>
        <taxon>Candidatus Nasuia</taxon>
    </lineage>
</organism>
<dbReference type="InterPro" id="IPR005813">
    <property type="entry name" value="Ribosomal_bL20"/>
</dbReference>
<protein>
    <recommendedName>
        <fullName evidence="4">50S ribosomal protein L20</fullName>
    </recommendedName>
</protein>
<evidence type="ECO:0000256" key="3">
    <source>
        <dbReference type="ARBA" id="ARBA00023274"/>
    </source>
</evidence>
<keyword evidence="5" id="KW-0472">Membrane</keyword>
<comment type="similarity">
    <text evidence="1 4">Belongs to the bacterial ribosomal protein bL20 family.</text>
</comment>
<dbReference type="SUPFAM" id="SSF74731">
    <property type="entry name" value="Ribosomal protein L20"/>
    <property type="match status" value="1"/>
</dbReference>
<sequence length="123" mass="15829">MTRVKRGLRVKKFHKKIFYLSKGYIGRRKNVYKISKQSILKAFFYSYRDRKVKKRFFRSFWILFINFFLNIYNFNYSFFIYCLKINNFIFNRKSLYIIFKNYFDFVKFINLIFFYYYYIFYEF</sequence>
<keyword evidence="4" id="KW-0694">RNA-binding</keyword>
<proteinExistence type="inferred from homology"/>
<feature type="transmembrane region" description="Helical" evidence="5">
    <location>
        <begin position="60"/>
        <end position="81"/>
    </location>
</feature>
<evidence type="ECO:0000256" key="4">
    <source>
        <dbReference type="RuleBase" id="RU000560"/>
    </source>
</evidence>
<evidence type="ECO:0000313" key="6">
    <source>
        <dbReference type="EMBL" id="QSF25318.1"/>
    </source>
</evidence>
<dbReference type="AlphaFoldDB" id="A0A974WMZ8"/>
<dbReference type="GO" id="GO:0019843">
    <property type="term" value="F:rRNA binding"/>
    <property type="evidence" value="ECO:0007669"/>
    <property type="project" value="UniProtKB-KW"/>
</dbReference>
<dbReference type="PRINTS" id="PR00062">
    <property type="entry name" value="RIBOSOMALL20"/>
</dbReference>
<reference evidence="6" key="1">
    <citation type="submission" date="2017-11" db="EMBL/GenBank/DDBJ databases">
        <authorList>
            <person name="Jian Z."/>
        </authorList>
    </citation>
    <scope>NUCLEOTIDE SEQUENCE</scope>
    <source>
        <strain evidence="6">YC</strain>
    </source>
</reference>
<dbReference type="EMBL" id="CP024850">
    <property type="protein sequence ID" value="QSF25318.1"/>
    <property type="molecule type" value="Genomic_DNA"/>
</dbReference>
<dbReference type="InterPro" id="IPR035566">
    <property type="entry name" value="Ribosomal_protein_bL20_C"/>
</dbReference>
<dbReference type="PANTHER" id="PTHR10986">
    <property type="entry name" value="39S RIBOSOMAL PROTEIN L20"/>
    <property type="match status" value="1"/>
</dbReference>
<dbReference type="Gene3D" id="6.10.160.10">
    <property type="match status" value="1"/>
</dbReference>
<dbReference type="GO" id="GO:0006412">
    <property type="term" value="P:translation"/>
    <property type="evidence" value="ECO:0007669"/>
    <property type="project" value="InterPro"/>
</dbReference>
<evidence type="ECO:0000313" key="7">
    <source>
        <dbReference type="Proteomes" id="UP000663075"/>
    </source>
</evidence>
<comment type="function">
    <text evidence="4">Binds directly to 23S ribosomal RNA and is necessary for the in vitro assembly process of the 50S ribosomal subunit. It is not involved in the protein synthesizing functions of that subunit.</text>
</comment>
<keyword evidence="5" id="KW-1133">Transmembrane helix</keyword>
<keyword evidence="2 4" id="KW-0689">Ribosomal protein</keyword>
<evidence type="ECO:0000256" key="2">
    <source>
        <dbReference type="ARBA" id="ARBA00022980"/>
    </source>
</evidence>
<keyword evidence="7" id="KW-1185">Reference proteome</keyword>
<keyword evidence="4" id="KW-0699">rRNA-binding</keyword>
<accession>A0A974WMZ8</accession>
<evidence type="ECO:0000256" key="5">
    <source>
        <dbReference type="SAM" id="Phobius"/>
    </source>
</evidence>
<dbReference type="Gene3D" id="1.10.1900.20">
    <property type="entry name" value="Ribosomal protein L20"/>
    <property type="match status" value="1"/>
</dbReference>
<dbReference type="GO" id="GO:1990904">
    <property type="term" value="C:ribonucleoprotein complex"/>
    <property type="evidence" value="ECO:0007669"/>
    <property type="project" value="UniProtKB-KW"/>
</dbReference>
<name>A0A974WMZ8_9PROT</name>
<dbReference type="Pfam" id="PF00453">
    <property type="entry name" value="Ribosomal_L20"/>
    <property type="match status" value="1"/>
</dbReference>
<dbReference type="GO" id="GO:0003735">
    <property type="term" value="F:structural constituent of ribosome"/>
    <property type="evidence" value="ECO:0007669"/>
    <property type="project" value="InterPro"/>
</dbReference>
<keyword evidence="5" id="KW-0812">Transmembrane</keyword>
<dbReference type="NCBIfam" id="TIGR01032">
    <property type="entry name" value="rplT_bact"/>
    <property type="match status" value="1"/>
</dbReference>
<keyword evidence="3 4" id="KW-0687">Ribonucleoprotein</keyword>
<gene>
    <name evidence="6" type="primary">rplT</name>
    <name evidence="6" type="ORF">CU086_00580</name>
</gene>
<dbReference type="CDD" id="cd07026">
    <property type="entry name" value="Ribosomal_L20"/>
    <property type="match status" value="1"/>
</dbReference>
<dbReference type="Proteomes" id="UP000663075">
    <property type="component" value="Chromosome"/>
</dbReference>
<evidence type="ECO:0000256" key="1">
    <source>
        <dbReference type="ARBA" id="ARBA00007698"/>
    </source>
</evidence>